<feature type="domain" description="Protein kinase" evidence="16">
    <location>
        <begin position="8"/>
        <end position="265"/>
    </location>
</feature>
<dbReference type="PANTHER" id="PTHR44899:SF3">
    <property type="entry name" value="SERINE_THREONINE-PROTEIN KINASE NEK1"/>
    <property type="match status" value="1"/>
</dbReference>
<keyword evidence="7 14" id="KW-0547">Nucleotide-binding</keyword>
<dbReference type="InterPro" id="IPR017441">
    <property type="entry name" value="Protein_kinase_ATP_BS"/>
</dbReference>
<dbReference type="InterPro" id="IPR018045">
    <property type="entry name" value="S04_transporter_CS"/>
</dbReference>
<comment type="catalytic activity">
    <reaction evidence="13">
        <text>L-seryl-[protein] + ATP = O-phospho-L-seryl-[protein] + ADP + H(+)</text>
        <dbReference type="Rhea" id="RHEA:17989"/>
        <dbReference type="Rhea" id="RHEA-COMP:9863"/>
        <dbReference type="Rhea" id="RHEA-COMP:11604"/>
        <dbReference type="ChEBI" id="CHEBI:15378"/>
        <dbReference type="ChEBI" id="CHEBI:29999"/>
        <dbReference type="ChEBI" id="CHEBI:30616"/>
        <dbReference type="ChEBI" id="CHEBI:83421"/>
        <dbReference type="ChEBI" id="CHEBI:456216"/>
        <dbReference type="EC" id="2.7.11.1"/>
    </reaction>
</comment>
<dbReference type="EC" id="2.7.11.1" evidence="3"/>
<evidence type="ECO:0000256" key="3">
    <source>
        <dbReference type="ARBA" id="ARBA00012513"/>
    </source>
</evidence>
<evidence type="ECO:0000256" key="8">
    <source>
        <dbReference type="ARBA" id="ARBA00022777"/>
    </source>
</evidence>
<feature type="binding site" evidence="14">
    <location>
        <position position="37"/>
    </location>
    <ligand>
        <name>ATP</name>
        <dbReference type="ChEBI" id="CHEBI:30616"/>
    </ligand>
</feature>
<dbReference type="InterPro" id="IPR000719">
    <property type="entry name" value="Prot_kinase_dom"/>
</dbReference>
<dbReference type="EMBL" id="OU015566">
    <property type="protein sequence ID" value="CAG5105545.1"/>
    <property type="molecule type" value="Genomic_DNA"/>
</dbReference>
<comment type="similarity">
    <text evidence="2">Belongs to the protein kinase superfamily. NEK Ser/Thr protein kinase family. NIMA subfamily.</text>
</comment>
<evidence type="ECO:0000256" key="10">
    <source>
        <dbReference type="ARBA" id="ARBA00022989"/>
    </source>
</evidence>
<evidence type="ECO:0000313" key="17">
    <source>
        <dbReference type="EMBL" id="CAG5105545.1"/>
    </source>
</evidence>
<feature type="region of interest" description="Disordered" evidence="15">
    <location>
        <begin position="794"/>
        <end position="830"/>
    </location>
</feature>
<keyword evidence="10" id="KW-1133">Transmembrane helix</keyword>
<reference evidence="17 18" key="1">
    <citation type="submission" date="2021-04" db="EMBL/GenBank/DDBJ databases">
        <authorList>
            <person name="Bliznina A."/>
        </authorList>
    </citation>
    <scope>NUCLEOTIDE SEQUENCE [LARGE SCALE GENOMIC DNA]</scope>
</reference>
<evidence type="ECO:0000259" key="16">
    <source>
        <dbReference type="PROSITE" id="PS50011"/>
    </source>
</evidence>
<dbReference type="SUPFAM" id="SSF56112">
    <property type="entry name" value="Protein kinase-like (PK-like)"/>
    <property type="match status" value="1"/>
</dbReference>
<keyword evidence="9 14" id="KW-0067">ATP-binding</keyword>
<evidence type="ECO:0000256" key="14">
    <source>
        <dbReference type="PROSITE-ProRule" id="PRU10141"/>
    </source>
</evidence>
<evidence type="ECO:0000256" key="9">
    <source>
        <dbReference type="ARBA" id="ARBA00022840"/>
    </source>
</evidence>
<evidence type="ECO:0000256" key="6">
    <source>
        <dbReference type="ARBA" id="ARBA00022692"/>
    </source>
</evidence>
<evidence type="ECO:0000256" key="13">
    <source>
        <dbReference type="ARBA" id="ARBA00048679"/>
    </source>
</evidence>
<accession>A0ABN7SQE6</accession>
<dbReference type="Gene3D" id="1.10.510.10">
    <property type="entry name" value="Transferase(Phosphotransferase) domain 1"/>
    <property type="match status" value="1"/>
</dbReference>
<keyword evidence="5" id="KW-0808">Transferase</keyword>
<dbReference type="Pfam" id="PF00069">
    <property type="entry name" value="Pkinase"/>
    <property type="match status" value="1"/>
</dbReference>
<evidence type="ECO:0000256" key="1">
    <source>
        <dbReference type="ARBA" id="ARBA00004141"/>
    </source>
</evidence>
<name>A0ABN7SQE6_OIKDI</name>
<dbReference type="PROSITE" id="PS01130">
    <property type="entry name" value="SLC26A"/>
    <property type="match status" value="1"/>
</dbReference>
<dbReference type="PROSITE" id="PS00107">
    <property type="entry name" value="PROTEIN_KINASE_ATP"/>
    <property type="match status" value="1"/>
</dbReference>
<dbReference type="PROSITE" id="PS00108">
    <property type="entry name" value="PROTEIN_KINASE_ST"/>
    <property type="match status" value="1"/>
</dbReference>
<keyword evidence="11" id="KW-0472">Membrane</keyword>
<evidence type="ECO:0000256" key="5">
    <source>
        <dbReference type="ARBA" id="ARBA00022679"/>
    </source>
</evidence>
<dbReference type="InterPro" id="IPR011547">
    <property type="entry name" value="SLC26A/SulP_dom"/>
</dbReference>
<comment type="subcellular location">
    <subcellularLocation>
        <location evidence="1">Membrane</location>
        <topology evidence="1">Multi-pass membrane protein</topology>
    </subcellularLocation>
</comment>
<dbReference type="InterPro" id="IPR011009">
    <property type="entry name" value="Kinase-like_dom_sf"/>
</dbReference>
<protein>
    <recommendedName>
        <fullName evidence="3">non-specific serine/threonine protein kinase</fullName>
        <ecNumber evidence="3">2.7.11.1</ecNumber>
    </recommendedName>
</protein>
<dbReference type="Proteomes" id="UP001158576">
    <property type="component" value="Chromosome 1"/>
</dbReference>
<dbReference type="InterPro" id="IPR051131">
    <property type="entry name" value="NEK_Ser/Thr_kinase_NIMA"/>
</dbReference>
<keyword evidence="6" id="KW-0812">Transmembrane</keyword>
<evidence type="ECO:0000313" key="18">
    <source>
        <dbReference type="Proteomes" id="UP001158576"/>
    </source>
</evidence>
<dbReference type="SMART" id="SM00220">
    <property type="entry name" value="S_TKc"/>
    <property type="match status" value="1"/>
</dbReference>
<evidence type="ECO:0000256" key="4">
    <source>
        <dbReference type="ARBA" id="ARBA00022527"/>
    </source>
</evidence>
<evidence type="ECO:0000256" key="2">
    <source>
        <dbReference type="ARBA" id="ARBA00010886"/>
    </source>
</evidence>
<organism evidence="17 18">
    <name type="scientific">Oikopleura dioica</name>
    <name type="common">Tunicate</name>
    <dbReference type="NCBI Taxonomy" id="34765"/>
    <lineage>
        <taxon>Eukaryota</taxon>
        <taxon>Metazoa</taxon>
        <taxon>Chordata</taxon>
        <taxon>Tunicata</taxon>
        <taxon>Appendicularia</taxon>
        <taxon>Copelata</taxon>
        <taxon>Oikopleuridae</taxon>
        <taxon>Oikopleura</taxon>
    </lineage>
</organism>
<keyword evidence="8" id="KW-0418">Kinase</keyword>
<dbReference type="PROSITE" id="PS50011">
    <property type="entry name" value="PROTEIN_KINASE_DOM"/>
    <property type="match status" value="1"/>
</dbReference>
<evidence type="ECO:0000256" key="7">
    <source>
        <dbReference type="ARBA" id="ARBA00022741"/>
    </source>
</evidence>
<dbReference type="InterPro" id="IPR008271">
    <property type="entry name" value="Ser/Thr_kinase_AS"/>
</dbReference>
<dbReference type="Gene3D" id="3.30.200.20">
    <property type="entry name" value="Phosphorylase Kinase, domain 1"/>
    <property type="match status" value="1"/>
</dbReference>
<dbReference type="PANTHER" id="PTHR44899">
    <property type="entry name" value="CAMK FAMILY PROTEIN KINASE"/>
    <property type="match status" value="1"/>
</dbReference>
<evidence type="ECO:0000256" key="12">
    <source>
        <dbReference type="ARBA" id="ARBA00047899"/>
    </source>
</evidence>
<sequence>MAVNIPGYTFQRYLGKGAFGAALLVQRNLDGGFFAAKQIAFAQPSDEEDARKEANILKDLDCNFIVRYTDFSITPNICCYIVMEFCDGGDLQGKIDLHKKTKKPIDESLVVIWMAQVGLALRYCHNRNLLHRDLKPQNIFLMKDGISCKLGDFGVAKSVASTRALTQTIVGTPLNFCPELCKSQPYTRSADIWAFGCALYEARFLDHPMVPLDGTPLNMITLQINILSGQYPRKSCDIGKIVDRCLQQDPSRRADITDILNHPKFAPVTRDLENGIQPVNIRRADSTPVNPKQEAILSELSKFLQNKKYHKSESDRIDQMIEQVKYRTRELEGTVLIINNKSKLFLNFKIKPAIKCPWEWFKMNENIRRFDQKYPPISPYLASLSHADQRTFLDFSQRRNKIRQVLELKQRTEQELAFYNNRGKMLKESDDKIKMLIEELGRESNDREMVNKLMEQLHSDQMEEIMETVRNLPVQTVRNPSYSSGTFQRTYQPPAPQQVTNTVQRFPYQYFALPIHAQGAGSKIIGTRYVVFKNSEIHAQLDVINGGNTRRGRKGDQDVEKFLTKQSIQSIQSQATGKHDGTDAKPEIDKAVGDVTAGLTVALTVIPQSLAYANLAGLPVQYGLYASFIGCFIYCVMGTSKDITLGPTAIMSLIVGSYGAVEWYDDPVNTTDPRAAILLTHTKWQDLVIGLACMVVLKTLELTKRKYTNPVESDSKTKAALRKGLWFLCTARNAVIIGIALGIGAGLDPNVTHKPFTLTGELVPGLPKPMMPEFSGDYWVPEDVKIALETVPETAHHRRKREEATNDPAAIDSRTGNETHEEEEYQRCGPDVEGKWII</sequence>
<proteinExistence type="inferred from homology"/>
<evidence type="ECO:0000256" key="15">
    <source>
        <dbReference type="SAM" id="MobiDB-lite"/>
    </source>
</evidence>
<keyword evidence="4" id="KW-0723">Serine/threonine-protein kinase</keyword>
<keyword evidence="18" id="KW-1185">Reference proteome</keyword>
<gene>
    <name evidence="17" type="ORF">OKIOD_LOCUS10987</name>
</gene>
<dbReference type="Pfam" id="PF00916">
    <property type="entry name" value="Sulfate_transp"/>
    <property type="match status" value="1"/>
</dbReference>
<comment type="catalytic activity">
    <reaction evidence="12">
        <text>L-threonyl-[protein] + ATP = O-phospho-L-threonyl-[protein] + ADP + H(+)</text>
        <dbReference type="Rhea" id="RHEA:46608"/>
        <dbReference type="Rhea" id="RHEA-COMP:11060"/>
        <dbReference type="Rhea" id="RHEA-COMP:11605"/>
        <dbReference type="ChEBI" id="CHEBI:15378"/>
        <dbReference type="ChEBI" id="CHEBI:30013"/>
        <dbReference type="ChEBI" id="CHEBI:30616"/>
        <dbReference type="ChEBI" id="CHEBI:61977"/>
        <dbReference type="ChEBI" id="CHEBI:456216"/>
        <dbReference type="EC" id="2.7.11.1"/>
    </reaction>
</comment>
<evidence type="ECO:0000256" key="11">
    <source>
        <dbReference type="ARBA" id="ARBA00023136"/>
    </source>
</evidence>